<proteinExistence type="predicted"/>
<dbReference type="Proteomes" id="UP000050331">
    <property type="component" value="Chromosome"/>
</dbReference>
<keyword evidence="4 6" id="KW-0697">Rotamase</keyword>
<gene>
    <name evidence="8" type="ORF">AOX59_13110</name>
</gene>
<dbReference type="InterPro" id="IPR050245">
    <property type="entry name" value="PrsA_foldase"/>
</dbReference>
<dbReference type="RefSeq" id="WP_068446180.1">
    <property type="nucleotide sequence ID" value="NZ_CP013862.1"/>
</dbReference>
<keyword evidence="5 6" id="KW-0413">Isomerase</keyword>
<dbReference type="Gene3D" id="1.10.4030.10">
    <property type="entry name" value="Porin chaperone SurA, peptide-binding domain"/>
    <property type="match status" value="1"/>
</dbReference>
<accession>A0A0U3W8K6</accession>
<sequence>MNRNLLLGIIAVLLVTNIATFIFWSQEETISLDDSGSQINQKEPVATVGEETISYDEWTEALRGNHGEKQLEDMINQQAVEQLAERNNITIDEKVINRELALLTTMQGIMTEEETQQKEEEWREDIIYRYQLEALLTDEIDIPDEEVRAYYEQYQDQYNVQASTQISHIVVEDFETAEKVHQEIEDGGSFDLLAREYSIDEETKDEGGYFEFLVNSSQFWPDGYLDKAEQMEERTYSEPFETNQGVAIIYLHRKLPAITFDYEEIKPYVERELAMDELDNSLSAAPLWNELNIEWIYGEE</sequence>
<dbReference type="PROSITE" id="PS50198">
    <property type="entry name" value="PPIC_PPIASE_2"/>
    <property type="match status" value="1"/>
</dbReference>
<evidence type="ECO:0000256" key="5">
    <source>
        <dbReference type="ARBA" id="ARBA00023235"/>
    </source>
</evidence>
<dbReference type="EC" id="5.2.1.8" evidence="2"/>
<protein>
    <recommendedName>
        <fullName evidence="2">peptidylprolyl isomerase</fullName>
        <ecNumber evidence="2">5.2.1.8</ecNumber>
    </recommendedName>
</protein>
<name>A0A0U3W8K6_9BACI</name>
<dbReference type="InterPro" id="IPR000297">
    <property type="entry name" value="PPIase_PpiC"/>
</dbReference>
<feature type="domain" description="PpiC" evidence="7">
    <location>
        <begin position="161"/>
        <end position="253"/>
    </location>
</feature>
<dbReference type="PANTHER" id="PTHR47245:SF1">
    <property type="entry name" value="FOLDASE PROTEIN PRSA"/>
    <property type="match status" value="1"/>
</dbReference>
<keyword evidence="3" id="KW-0732">Signal</keyword>
<evidence type="ECO:0000259" key="7">
    <source>
        <dbReference type="PROSITE" id="PS50198"/>
    </source>
</evidence>
<keyword evidence="9" id="KW-1185">Reference proteome</keyword>
<evidence type="ECO:0000313" key="8">
    <source>
        <dbReference type="EMBL" id="ALX49426.1"/>
    </source>
</evidence>
<evidence type="ECO:0000256" key="4">
    <source>
        <dbReference type="ARBA" id="ARBA00023110"/>
    </source>
</evidence>
<dbReference type="KEGG" id="lao:AOX59_13110"/>
<dbReference type="SUPFAM" id="SSF54534">
    <property type="entry name" value="FKBP-like"/>
    <property type="match status" value="1"/>
</dbReference>
<dbReference type="OrthoDB" id="2677468at2"/>
<evidence type="ECO:0000256" key="6">
    <source>
        <dbReference type="PROSITE-ProRule" id="PRU00278"/>
    </source>
</evidence>
<dbReference type="EMBL" id="CP013862">
    <property type="protein sequence ID" value="ALX49426.1"/>
    <property type="molecule type" value="Genomic_DNA"/>
</dbReference>
<dbReference type="GO" id="GO:0003755">
    <property type="term" value="F:peptidyl-prolyl cis-trans isomerase activity"/>
    <property type="evidence" value="ECO:0007669"/>
    <property type="project" value="UniProtKB-KW"/>
</dbReference>
<reference evidence="8 9" key="1">
    <citation type="submission" date="2016-01" db="EMBL/GenBank/DDBJ databases">
        <title>Complete genome sequence of strain Lentibacillus amyloliquefaciens LAM0015T isolated from saline sediment.</title>
        <authorList>
            <person name="Wang J.-L."/>
            <person name="He M.-X."/>
        </authorList>
    </citation>
    <scope>NUCLEOTIDE SEQUENCE [LARGE SCALE GENOMIC DNA]</scope>
    <source>
        <strain evidence="8 9">LAM0015</strain>
    </source>
</reference>
<dbReference type="InterPro" id="IPR046357">
    <property type="entry name" value="PPIase_dom_sf"/>
</dbReference>
<evidence type="ECO:0000256" key="3">
    <source>
        <dbReference type="ARBA" id="ARBA00022729"/>
    </source>
</evidence>
<dbReference type="Gene3D" id="3.10.50.40">
    <property type="match status" value="1"/>
</dbReference>
<dbReference type="STRING" id="1472767.AOX59_13110"/>
<evidence type="ECO:0000256" key="2">
    <source>
        <dbReference type="ARBA" id="ARBA00013194"/>
    </source>
</evidence>
<comment type="catalytic activity">
    <reaction evidence="1">
        <text>[protein]-peptidylproline (omega=180) = [protein]-peptidylproline (omega=0)</text>
        <dbReference type="Rhea" id="RHEA:16237"/>
        <dbReference type="Rhea" id="RHEA-COMP:10747"/>
        <dbReference type="Rhea" id="RHEA-COMP:10748"/>
        <dbReference type="ChEBI" id="CHEBI:83833"/>
        <dbReference type="ChEBI" id="CHEBI:83834"/>
        <dbReference type="EC" id="5.2.1.8"/>
    </reaction>
</comment>
<organism evidence="8 9">
    <name type="scientific">Lentibacillus amyloliquefaciens</name>
    <dbReference type="NCBI Taxonomy" id="1472767"/>
    <lineage>
        <taxon>Bacteria</taxon>
        <taxon>Bacillati</taxon>
        <taxon>Bacillota</taxon>
        <taxon>Bacilli</taxon>
        <taxon>Bacillales</taxon>
        <taxon>Bacillaceae</taxon>
        <taxon>Lentibacillus</taxon>
    </lineage>
</organism>
<evidence type="ECO:0000313" key="9">
    <source>
        <dbReference type="Proteomes" id="UP000050331"/>
    </source>
</evidence>
<dbReference type="InterPro" id="IPR027304">
    <property type="entry name" value="Trigger_fact/SurA_dom_sf"/>
</dbReference>
<dbReference type="SUPFAM" id="SSF109998">
    <property type="entry name" value="Triger factor/SurA peptide-binding domain-like"/>
    <property type="match status" value="1"/>
</dbReference>
<evidence type="ECO:0000256" key="1">
    <source>
        <dbReference type="ARBA" id="ARBA00000971"/>
    </source>
</evidence>
<dbReference type="PANTHER" id="PTHR47245">
    <property type="entry name" value="PEPTIDYLPROLYL ISOMERASE"/>
    <property type="match status" value="1"/>
</dbReference>
<dbReference type="Pfam" id="PF13145">
    <property type="entry name" value="Rotamase_2"/>
    <property type="match status" value="1"/>
</dbReference>
<dbReference type="AlphaFoldDB" id="A0A0U3W8K6"/>